<comment type="function">
    <text evidence="1">Catalyzes the phosphatidyl group transfer from one phosphatidylglycerol molecule to another to form cardiolipin (CL) (diphosphatidylglycerol) and glycerol.</text>
</comment>
<dbReference type="EMBL" id="LN899821">
    <property type="protein sequence ID" value="CUV16384.1"/>
    <property type="molecule type" value="Genomic_DNA"/>
</dbReference>
<dbReference type="InterPro" id="IPR001736">
    <property type="entry name" value="PLipase_D/transphosphatidylase"/>
</dbReference>
<dbReference type="EMBL" id="LN899822">
    <property type="protein sequence ID" value="CUV61941.1"/>
    <property type="molecule type" value="Genomic_DNA"/>
</dbReference>
<dbReference type="CDD" id="cd09159">
    <property type="entry name" value="PLDc_ybhO_like_2"/>
    <property type="match status" value="1"/>
</dbReference>
<reference evidence="7" key="1">
    <citation type="submission" date="2015-10" db="EMBL/GenBank/DDBJ databases">
        <authorList>
            <person name="Gilbert D.G."/>
        </authorList>
    </citation>
    <scope>NUCLEOTIDE SEQUENCE</scope>
    <source>
        <strain evidence="7">Phyl III-seqv23</strain>
    </source>
</reference>
<feature type="active site" evidence="1">
    <location>
        <position position="128"/>
    </location>
</feature>
<evidence type="ECO:0000313" key="6">
    <source>
        <dbReference type="EMBL" id="CUV29707.1"/>
    </source>
</evidence>
<accession>A0A0K1ZNI7</accession>
<dbReference type="EC" id="2.7.8.-" evidence="1"/>
<evidence type="ECO:0000313" key="7">
    <source>
        <dbReference type="EMBL" id="CUV36309.1"/>
    </source>
</evidence>
<feature type="domain" description="PLD phosphodiesterase" evidence="2">
    <location>
        <begin position="121"/>
        <end position="148"/>
    </location>
</feature>
<dbReference type="EMBL" id="CP025741">
    <property type="protein sequence ID" value="AYA47638.1"/>
    <property type="molecule type" value="Genomic_DNA"/>
</dbReference>
<dbReference type="Gene3D" id="3.30.870.10">
    <property type="entry name" value="Endonuclease Chain A"/>
    <property type="match status" value="2"/>
</dbReference>
<sequence>MKVARDAGPLRSEWRRGKPLPGNRIDLLHGGAAFFPALIEAIDAARRRIALETYIYIDDDTGRRVTEALARAARRGVDVRVTVDGFGTGTLPAGIAAMLDAAGAAWRVYRPVRGFRLQRRYLRRLHRKVAVIDDEVAFVGGINIIDDLNHTPFRDDALGARYDFAVRVRGPLVGQIALMVDRLWWQTGLLAGVREVGVTGVAAEFPVMTDTPKPGRRGASGTQHDQAPDNVLASLVLRDNVRNRRAIEREYLRALGTARHEVIIANAYFLPGVRFMRALAACRRRGVRVRMLLQGHVEYAVQHYATRSLYHMLLRDGVEIHEYTASFLHAKVAVVDGRWATVGSSNIDPFSLLLAREANVVAWDAGVAGQLRAALEDAIARHARPILADAHAARPWWWRVVDWCAYRLVRLGVVISGRAAHY</sequence>
<feature type="active site" evidence="1">
    <location>
        <position position="331"/>
    </location>
</feature>
<dbReference type="EMBL" id="LN899827">
    <property type="protein sequence ID" value="CUV43473.1"/>
    <property type="molecule type" value="Genomic_DNA"/>
</dbReference>
<dbReference type="InterPro" id="IPR030872">
    <property type="entry name" value="Cardiolipin_synth_ClsB"/>
</dbReference>
<feature type="domain" description="PLD phosphodiesterase" evidence="2">
    <location>
        <begin position="324"/>
        <end position="351"/>
    </location>
</feature>
<evidence type="ECO:0000313" key="9">
    <source>
        <dbReference type="EMBL" id="CUV43473.1"/>
    </source>
</evidence>
<feature type="active site" evidence="1">
    <location>
        <position position="133"/>
    </location>
</feature>
<dbReference type="Proteomes" id="UP000262427">
    <property type="component" value="Chromosome CM"/>
</dbReference>
<keyword evidence="1" id="KW-0444">Lipid biosynthesis</keyword>
<evidence type="ECO:0000313" key="10">
    <source>
        <dbReference type="EMBL" id="CUV55576.1"/>
    </source>
</evidence>
<dbReference type="PROSITE" id="PS50035">
    <property type="entry name" value="PLD"/>
    <property type="match status" value="2"/>
</dbReference>
<comment type="subcellular location">
    <subcellularLocation>
        <location evidence="1">Cell membrane</location>
        <topology evidence="1">Peripheral membrane protein</topology>
    </subcellularLocation>
</comment>
<feature type="active site" evidence="1">
    <location>
        <position position="336"/>
    </location>
</feature>
<keyword evidence="1" id="KW-0443">Lipid metabolism</keyword>
<keyword evidence="1 7" id="KW-0808">Transferase</keyword>
<evidence type="ECO:0000313" key="8">
    <source>
        <dbReference type="EMBL" id="CUV40238.1"/>
    </source>
</evidence>
<proteinExistence type="inferred from homology"/>
<dbReference type="AlphaFoldDB" id="A0A0K1ZNI7"/>
<keyword evidence="1" id="KW-1003">Cell membrane</keyword>
<dbReference type="EMBL" id="LN899825">
    <property type="protein sequence ID" value="CUV36309.1"/>
    <property type="molecule type" value="Genomic_DNA"/>
</dbReference>
<dbReference type="EMBL" id="LN899820">
    <property type="protein sequence ID" value="CUV55576.1"/>
    <property type="molecule type" value="Genomic_DNA"/>
</dbReference>
<keyword evidence="1" id="KW-0594">Phospholipid biosynthesis</keyword>
<dbReference type="InterPro" id="IPR025202">
    <property type="entry name" value="PLD-like_dom"/>
</dbReference>
<evidence type="ECO:0000313" key="13">
    <source>
        <dbReference type="Proteomes" id="UP000262427"/>
    </source>
</evidence>
<evidence type="ECO:0000313" key="4">
    <source>
        <dbReference type="EMBL" id="CUV16384.1"/>
    </source>
</evidence>
<dbReference type="Pfam" id="PF13091">
    <property type="entry name" value="PLDc_2"/>
    <property type="match status" value="2"/>
</dbReference>
<dbReference type="CDD" id="cd09110">
    <property type="entry name" value="PLDc_CLS_1"/>
    <property type="match status" value="1"/>
</dbReference>
<reference evidence="12" key="4">
    <citation type="submission" date="2021-10" db="EMBL/GenBank/DDBJ databases">
        <title>Complete genome sequences of five Ralstonia solancearum strains isolated from sunflower.</title>
        <authorList>
            <person name="She X."/>
            <person name="He Z."/>
        </authorList>
    </citation>
    <scope>NUCLEOTIDE SEQUENCE</scope>
    <source>
        <strain evidence="12">RS638</strain>
    </source>
</reference>
<dbReference type="GO" id="GO:0032049">
    <property type="term" value="P:cardiolipin biosynthetic process"/>
    <property type="evidence" value="ECO:0007669"/>
    <property type="project" value="InterPro"/>
</dbReference>
<comment type="catalytic activity">
    <reaction evidence="1">
        <text>2 a 1,2-diacyl-sn-glycero-3-phospho-(1'-sn-glycerol) = a cardiolipin + glycerol</text>
        <dbReference type="Rhea" id="RHEA:31451"/>
        <dbReference type="ChEBI" id="CHEBI:17754"/>
        <dbReference type="ChEBI" id="CHEBI:62237"/>
        <dbReference type="ChEBI" id="CHEBI:64716"/>
    </reaction>
</comment>
<keyword evidence="1" id="KW-1208">Phospholipid metabolism</keyword>
<dbReference type="NCBIfam" id="NF008427">
    <property type="entry name" value="PRK11263.1"/>
    <property type="match status" value="1"/>
</dbReference>
<evidence type="ECO:0000259" key="2">
    <source>
        <dbReference type="PROSITE" id="PS50035"/>
    </source>
</evidence>
<feature type="active site" evidence="1">
    <location>
        <position position="329"/>
    </location>
</feature>
<evidence type="ECO:0000313" key="12">
    <source>
        <dbReference type="EMBL" id="UZF14446.1"/>
    </source>
</evidence>
<name>A0A0K1ZNI7_RALSL</name>
<evidence type="ECO:0000313" key="3">
    <source>
        <dbReference type="EMBL" id="AYA47638.1"/>
    </source>
</evidence>
<dbReference type="EMBL" id="LN899823">
    <property type="protein sequence ID" value="CUV22759.1"/>
    <property type="molecule type" value="Genomic_DNA"/>
</dbReference>
<dbReference type="PANTHER" id="PTHR21248:SF22">
    <property type="entry name" value="PHOSPHOLIPASE D"/>
    <property type="match status" value="1"/>
</dbReference>
<dbReference type="EMBL" id="LN899824">
    <property type="protein sequence ID" value="CUV29707.1"/>
    <property type="molecule type" value="Genomic_DNA"/>
</dbReference>
<dbReference type="EMBL" id="LN899826">
    <property type="protein sequence ID" value="CUV40238.1"/>
    <property type="molecule type" value="Genomic_DNA"/>
</dbReference>
<reference evidence="3" key="2">
    <citation type="submission" date="2018-01" db="EMBL/GenBank/DDBJ databases">
        <title>Ralstonia pseudosolanacearum P824 infects blueberry.</title>
        <authorList>
            <person name="Bocsanczy A.M."/>
            <person name="Norman D.J."/>
        </authorList>
    </citation>
    <scope>NUCLEOTIDE SEQUENCE</scope>
    <source>
        <strain evidence="3">P824</strain>
    </source>
</reference>
<dbReference type="PATRIC" id="fig|305.107.peg.1868"/>
<evidence type="ECO:0000256" key="1">
    <source>
        <dbReference type="HAMAP-Rule" id="MF_01917"/>
    </source>
</evidence>
<evidence type="ECO:0000313" key="5">
    <source>
        <dbReference type="EMBL" id="CUV22759.1"/>
    </source>
</evidence>
<reference evidence="13" key="3">
    <citation type="submission" date="2018-01" db="EMBL/GenBank/DDBJ databases">
        <title>Raltonia solanacearum P824 infects blueberry.</title>
        <authorList>
            <person name="Bocsanczy A.M."/>
            <person name="Norman D.J."/>
        </authorList>
    </citation>
    <scope>NUCLEOTIDE SEQUENCE [LARGE SCALE GENOMIC DNA]</scope>
    <source>
        <strain evidence="13">P824</strain>
    </source>
</reference>
<organism evidence="7">
    <name type="scientific">Ralstonia solanacearum</name>
    <name type="common">Pseudomonas solanacearum</name>
    <dbReference type="NCBI Taxonomy" id="305"/>
    <lineage>
        <taxon>Bacteria</taxon>
        <taxon>Pseudomonadati</taxon>
        <taxon>Pseudomonadota</taxon>
        <taxon>Betaproteobacteria</taxon>
        <taxon>Burkholderiales</taxon>
        <taxon>Burkholderiaceae</taxon>
        <taxon>Ralstonia</taxon>
        <taxon>Ralstonia solanacearum species complex</taxon>
    </lineage>
</organism>
<feature type="active site" evidence="1">
    <location>
        <position position="126"/>
    </location>
</feature>
<protein>
    <recommendedName>
        <fullName evidence="1">Cardiolipin synthase B</fullName>
        <shortName evidence="1">CL synthase</shortName>
        <ecNumber evidence="1">2.7.8.-</ecNumber>
    </recommendedName>
</protein>
<keyword evidence="1" id="KW-0472">Membrane</keyword>
<comment type="similarity">
    <text evidence="1">Belongs to the phospholipase D family. Cardiolipin synthase subfamily. ClsB sub-subfamily.</text>
</comment>
<dbReference type="GO" id="GO:0008808">
    <property type="term" value="F:cardiolipin synthase activity"/>
    <property type="evidence" value="ECO:0007669"/>
    <property type="project" value="InterPro"/>
</dbReference>
<dbReference type="SUPFAM" id="SSF56024">
    <property type="entry name" value="Phospholipase D/nuclease"/>
    <property type="match status" value="2"/>
</dbReference>
<dbReference type="HAMAP" id="MF_01917">
    <property type="entry name" value="Cardiolipin_synth_ClsB"/>
    <property type="match status" value="1"/>
</dbReference>
<dbReference type="EMBL" id="CP085043">
    <property type="protein sequence ID" value="UZF14446.1"/>
    <property type="molecule type" value="Genomic_DNA"/>
</dbReference>
<evidence type="ECO:0000313" key="11">
    <source>
        <dbReference type="EMBL" id="CUV61941.1"/>
    </source>
</evidence>
<dbReference type="GO" id="GO:0005886">
    <property type="term" value="C:plasma membrane"/>
    <property type="evidence" value="ECO:0007669"/>
    <property type="project" value="UniProtKB-SubCell"/>
</dbReference>
<dbReference type="SMART" id="SM00155">
    <property type="entry name" value="PLDc"/>
    <property type="match status" value="2"/>
</dbReference>
<gene>
    <name evidence="1 12" type="primary">clsB</name>
    <name evidence="12" type="ORF">LH706_15785</name>
    <name evidence="4" type="ORF">PSS4_v1_80031</name>
    <name evidence="11" type="ORF">RD1301_v1_1890017</name>
    <name evidence="3" type="ORF">RSP824_14835</name>
    <name evidence="5" type="ORF">RUN1744_v1_250016</name>
    <name evidence="6" type="ORF">RUN1985_v1_490056</name>
    <name evidence="10" type="ORF">RUN215_v1_510083</name>
    <name evidence="7" type="ORF">TD1301_v1_2010020</name>
    <name evidence="8" type="ORF">TF3108_v1_430016</name>
    <name evidence="9" type="ORF">TO10_v1_60056</name>
</gene>
<dbReference type="PANTHER" id="PTHR21248">
    <property type="entry name" value="CARDIOLIPIN SYNTHASE"/>
    <property type="match status" value="1"/>
</dbReference>